<gene>
    <name evidence="2" type="ORF">UFOPK3785_02070</name>
</gene>
<name>A0A6J7LEL8_9ZZZZ</name>
<sequence length="249" mass="26272">MLDGLERTNRTTELHAILGVLNCHVETHLRSTNLLGGKANSGKVKNGGKNIPASAIGTDERSFDVGEFELGLLAGLIHGGQRRAGETSSIASNREEAHASGGASSNDDHVRGVTVDDVGLRAVDLPGSAIVLGGCFDTRFVPATIRFGKRNSGDGFTGCDARKDRGLGRVVTGLHHGVRSKNNRGEVRRAQKGAAHLFKNNDEFDVAITLSTELFGNGETLQTELLGHLCPHDGVVTALGVHLLTNISL</sequence>
<evidence type="ECO:0000256" key="1">
    <source>
        <dbReference type="SAM" id="MobiDB-lite"/>
    </source>
</evidence>
<proteinExistence type="predicted"/>
<feature type="region of interest" description="Disordered" evidence="1">
    <location>
        <begin position="84"/>
        <end position="110"/>
    </location>
</feature>
<dbReference type="EMBL" id="CAFBNJ010000187">
    <property type="protein sequence ID" value="CAB4966900.1"/>
    <property type="molecule type" value="Genomic_DNA"/>
</dbReference>
<protein>
    <submittedName>
        <fullName evidence="2">Unannotated protein</fullName>
    </submittedName>
</protein>
<organism evidence="2">
    <name type="scientific">freshwater metagenome</name>
    <dbReference type="NCBI Taxonomy" id="449393"/>
    <lineage>
        <taxon>unclassified sequences</taxon>
        <taxon>metagenomes</taxon>
        <taxon>ecological metagenomes</taxon>
    </lineage>
</organism>
<dbReference type="AlphaFoldDB" id="A0A6J7LEL8"/>
<evidence type="ECO:0000313" key="2">
    <source>
        <dbReference type="EMBL" id="CAB4966900.1"/>
    </source>
</evidence>
<accession>A0A6J7LEL8</accession>
<reference evidence="2" key="1">
    <citation type="submission" date="2020-05" db="EMBL/GenBank/DDBJ databases">
        <authorList>
            <person name="Chiriac C."/>
            <person name="Salcher M."/>
            <person name="Ghai R."/>
            <person name="Kavagutti S V."/>
        </authorList>
    </citation>
    <scope>NUCLEOTIDE SEQUENCE</scope>
</reference>